<dbReference type="OrthoDB" id="1447998at2"/>
<dbReference type="AlphaFoldDB" id="A0A4P7VP75"/>
<dbReference type="InterPro" id="IPR010985">
    <property type="entry name" value="Ribbon_hlx_hlx"/>
</dbReference>
<gene>
    <name evidence="1" type="ORF">E7746_00465</name>
</gene>
<name>A0A4P7VP75_9BACT</name>
<proteinExistence type="predicted"/>
<dbReference type="Proteomes" id="UP000297031">
    <property type="component" value="Chromosome"/>
</dbReference>
<dbReference type="GO" id="GO:0006355">
    <property type="term" value="P:regulation of DNA-templated transcription"/>
    <property type="evidence" value="ECO:0007669"/>
    <property type="project" value="InterPro"/>
</dbReference>
<keyword evidence="2" id="KW-1185">Reference proteome</keyword>
<dbReference type="SUPFAM" id="SSF47598">
    <property type="entry name" value="Ribbon-helix-helix"/>
    <property type="match status" value="1"/>
</dbReference>
<accession>A0A4P7VP75</accession>
<dbReference type="KEGG" id="mgod:E7746_00465"/>
<organism evidence="1 2">
    <name type="scientific">Muribaculum gordoncarteri</name>
    <dbReference type="NCBI Taxonomy" id="2530390"/>
    <lineage>
        <taxon>Bacteria</taxon>
        <taxon>Pseudomonadati</taxon>
        <taxon>Bacteroidota</taxon>
        <taxon>Bacteroidia</taxon>
        <taxon>Bacteroidales</taxon>
        <taxon>Muribaculaceae</taxon>
        <taxon>Muribaculum</taxon>
    </lineage>
</organism>
<sequence length="85" mass="9642">MTMYTSLEKKAHVFRLPVYLLDKLKELAQKDRRSLNNYVECLLLDAVYHEPNEETIAALNDAKAGKLEGPIDTSSVEAMLKSMDL</sequence>
<dbReference type="Gene3D" id="1.10.1220.10">
    <property type="entry name" value="Met repressor-like"/>
    <property type="match status" value="1"/>
</dbReference>
<dbReference type="EMBL" id="CP039393">
    <property type="protein sequence ID" value="QCD34459.1"/>
    <property type="molecule type" value="Genomic_DNA"/>
</dbReference>
<dbReference type="InterPro" id="IPR013321">
    <property type="entry name" value="Arc_rbn_hlx_hlx"/>
</dbReference>
<protein>
    <submittedName>
        <fullName evidence="1">Toxin-antitoxin system protein</fullName>
    </submittedName>
</protein>
<reference evidence="1 2" key="1">
    <citation type="submission" date="2019-02" db="EMBL/GenBank/DDBJ databases">
        <title>Isolation and identification of novel species under the genus Muribaculum.</title>
        <authorList>
            <person name="Miyake S."/>
            <person name="Ding Y."/>
            <person name="Low A."/>
            <person name="Soh M."/>
            <person name="Seedorf H."/>
        </authorList>
    </citation>
    <scope>NUCLEOTIDE SEQUENCE [LARGE SCALE GENOMIC DNA]</scope>
    <source>
        <strain evidence="1 2">TLL-A4</strain>
    </source>
</reference>
<evidence type="ECO:0000313" key="2">
    <source>
        <dbReference type="Proteomes" id="UP000297031"/>
    </source>
</evidence>
<evidence type="ECO:0000313" key="1">
    <source>
        <dbReference type="EMBL" id="QCD34459.1"/>
    </source>
</evidence>